<dbReference type="KEGG" id="ntg:NSCAC_0421"/>
<feature type="domain" description="Sulfatase-modifying factor enzyme-like" evidence="1">
    <location>
        <begin position="203"/>
        <end position="334"/>
    </location>
</feature>
<name>A0A7G1Q8B0_9GAMM</name>
<dbReference type="InterPro" id="IPR042095">
    <property type="entry name" value="SUMF_sf"/>
</dbReference>
<dbReference type="AlphaFoldDB" id="A0A7G1Q8B0"/>
<dbReference type="Gene3D" id="3.90.1580.10">
    <property type="entry name" value="paralog of FGE (formylglycine-generating enzyme)"/>
    <property type="match status" value="2"/>
</dbReference>
<dbReference type="GO" id="GO:0052699">
    <property type="term" value="P:ergothioneine biosynthetic process"/>
    <property type="evidence" value="ECO:0007669"/>
    <property type="project" value="InterPro"/>
</dbReference>
<dbReference type="InterPro" id="IPR005532">
    <property type="entry name" value="SUMF_dom"/>
</dbReference>
<dbReference type="PANTHER" id="PTHR23150">
    <property type="entry name" value="SULFATASE MODIFYING FACTOR 1, 2"/>
    <property type="match status" value="1"/>
</dbReference>
<evidence type="ECO:0000259" key="1">
    <source>
        <dbReference type="Pfam" id="PF03781"/>
    </source>
</evidence>
<dbReference type="RefSeq" id="WP_197744779.1">
    <property type="nucleotide sequence ID" value="NZ_LR778175.1"/>
</dbReference>
<reference evidence="2 3" key="1">
    <citation type="submission" date="2020-03" db="EMBL/GenBank/DDBJ databases">
        <authorList>
            <person name="Picone N."/>
        </authorList>
    </citation>
    <scope>NUCLEOTIDE SEQUENCE [LARGE SCALE GENOMIC DNA]</scope>
    <source>
        <strain evidence="2">NSCAC1</strain>
    </source>
</reference>
<proteinExistence type="predicted"/>
<sequence>MLGLNTADLPDNQASRKDGNERIISHYSKVRQLSESLCQPLEIEDYIIQTMPDVSPPKWHLAHTSWFFEQFILIPYLKGYQPFHSSYHYLFNSYYETAGQMWSRPKRGLLSRPTVAEIYEYRHYVDEKIKFLEESMGSAPQWETEITPLIELGTHHEQQHQELLLTDIKHIFANNPLRPAYRTDSNSVEIKQTTIQQTLQWHSYEGGLYTVGHEGDGFYYDNEKPNHQMYLQPFRFASTLVTNGDYLAFIEAGGYKQPQHWLSDGWRIIKEQRWQSPLYWEQKEDNSWWHMTLIGLQPISLDDPVCHVSYYEADAYARWAKHRLPTEIEWEVVAKTLPCQGNFLDSGFLYPISSPKNLQEPNQMFGDVWEWTSSPYSSYPGYRPPAGAIGEYNGKFMCNQMVLRGGSCISSKNHLRASYRNFFPPDARWQFTGFRLAEDR</sequence>
<organism evidence="2 3">
    <name type="scientific">Candidatus Nitrosacidococcus tergens</name>
    <dbReference type="NCBI Taxonomy" id="553981"/>
    <lineage>
        <taxon>Bacteria</taxon>
        <taxon>Pseudomonadati</taxon>
        <taxon>Pseudomonadota</taxon>
        <taxon>Gammaproteobacteria</taxon>
        <taxon>Chromatiales</taxon>
        <taxon>Chromatiaceae</taxon>
        <taxon>Candidatus Nitrosacidococcus</taxon>
    </lineage>
</organism>
<dbReference type="Proteomes" id="UP000516072">
    <property type="component" value="Chromosome"/>
</dbReference>
<dbReference type="InterPro" id="IPR016187">
    <property type="entry name" value="CTDL_fold"/>
</dbReference>
<dbReference type="InterPro" id="IPR017806">
    <property type="entry name" value="EgtB"/>
</dbReference>
<feature type="domain" description="Sulfatase-modifying factor enzyme-like" evidence="1">
    <location>
        <begin position="363"/>
        <end position="437"/>
    </location>
</feature>
<dbReference type="EMBL" id="LR778175">
    <property type="protein sequence ID" value="CAB1274944.1"/>
    <property type="molecule type" value="Genomic_DNA"/>
</dbReference>
<dbReference type="NCBIfam" id="TIGR03440">
    <property type="entry name" value="egtB_TIGR03440"/>
    <property type="match status" value="1"/>
</dbReference>
<evidence type="ECO:0000313" key="3">
    <source>
        <dbReference type="Proteomes" id="UP000516072"/>
    </source>
</evidence>
<accession>A0A7G1Q8B0</accession>
<dbReference type="SUPFAM" id="SSF56436">
    <property type="entry name" value="C-type lectin-like"/>
    <property type="match status" value="1"/>
</dbReference>
<gene>
    <name evidence="2" type="ORF">NSCAC_0421</name>
</gene>
<dbReference type="Pfam" id="PF03781">
    <property type="entry name" value="FGE-sulfatase"/>
    <property type="match status" value="2"/>
</dbReference>
<dbReference type="PANTHER" id="PTHR23150:SF36">
    <property type="entry name" value="HERCYNINE OXYGENASE"/>
    <property type="match status" value="1"/>
</dbReference>
<protein>
    <recommendedName>
        <fullName evidence="1">Sulfatase-modifying factor enzyme-like domain-containing protein</fullName>
    </recommendedName>
</protein>
<keyword evidence="3" id="KW-1185">Reference proteome</keyword>
<dbReference type="InterPro" id="IPR051043">
    <property type="entry name" value="Sulfatase_Mod_Factor_Kinase"/>
</dbReference>
<evidence type="ECO:0000313" key="2">
    <source>
        <dbReference type="EMBL" id="CAB1274944.1"/>
    </source>
</evidence>